<keyword evidence="5 6" id="KW-0472">Membrane</keyword>
<dbReference type="GO" id="GO:0016020">
    <property type="term" value="C:membrane"/>
    <property type="evidence" value="ECO:0007669"/>
    <property type="project" value="UniProtKB-SubCell"/>
</dbReference>
<dbReference type="RefSeq" id="WP_071628945.1">
    <property type="nucleotide sequence ID" value="NZ_CP022375.1"/>
</dbReference>
<sequence>MNIKQTSTPLVTGLVSASICFSFGFFTNVFKYNGLEFFYAYIAFLILLCYPMNIAAIYFQKAFPNLNSHSKLVNKITGSSKFRSVSVLLTGSMVILVALIIFDISTYVLDFFDNIPAIDRLSYEGLKFNSNLPIYVSLLVVFIAILLLFILADKRKLNLNEALKTTAHVSLYLVTILMLIVIYSPQGMLGIKDFLLDLNYQKIIQLRQMFALALVYAILSNFISIAFYKNIINIGDDSYNKLKTSAFKSIFYNIIFSFIICVIIYAILGNYRSYLQPTEGIQITTVFKIIKFNSPMYYLLLEVIFTTLNLIVFIASLKYIFEISTKLYTKLLVLLIPFIMTITFIEFDIANTDFSKMFGLHLVIIFIFLFDVFIVGWIYDAQKLSYEILKNTNTKLSPLFNIMLRIIIPFICILVTIGYIFLPMPIIWQFIATLACMIIYIVKGSIFSNMFNKRKF</sequence>
<keyword evidence="8" id="KW-1185">Reference proteome</keyword>
<keyword evidence="2" id="KW-0813">Transport</keyword>
<dbReference type="AlphaFoldDB" id="A0A345JQS0"/>
<dbReference type="Proteomes" id="UP000253862">
    <property type="component" value="Chromosome"/>
</dbReference>
<feature type="transmembrane region" description="Helical" evidence="6">
    <location>
        <begin position="85"/>
        <end position="112"/>
    </location>
</feature>
<dbReference type="PROSITE" id="PS50267">
    <property type="entry name" value="NA_NEUROTRAN_SYMP_3"/>
    <property type="match status" value="1"/>
</dbReference>
<feature type="transmembrane region" description="Helical" evidence="6">
    <location>
        <begin position="357"/>
        <end position="379"/>
    </location>
</feature>
<proteinExistence type="predicted"/>
<dbReference type="SUPFAM" id="SSF161070">
    <property type="entry name" value="SNF-like"/>
    <property type="match status" value="1"/>
</dbReference>
<organism evidence="7 8">
    <name type="scientific">Francisella opportunistica</name>
    <dbReference type="NCBI Taxonomy" id="2016517"/>
    <lineage>
        <taxon>Bacteria</taxon>
        <taxon>Pseudomonadati</taxon>
        <taxon>Pseudomonadota</taxon>
        <taxon>Gammaproteobacteria</taxon>
        <taxon>Thiotrichales</taxon>
        <taxon>Francisellaceae</taxon>
        <taxon>Francisella</taxon>
    </lineage>
</organism>
<evidence type="ECO:0000256" key="4">
    <source>
        <dbReference type="ARBA" id="ARBA00022989"/>
    </source>
</evidence>
<feature type="transmembrane region" description="Helical" evidence="6">
    <location>
        <begin position="209"/>
        <end position="228"/>
    </location>
</feature>
<dbReference type="EMBL" id="CP022375">
    <property type="protein sequence ID" value="AXH29666.1"/>
    <property type="molecule type" value="Genomic_DNA"/>
</dbReference>
<evidence type="ECO:0000256" key="3">
    <source>
        <dbReference type="ARBA" id="ARBA00022692"/>
    </source>
</evidence>
<evidence type="ECO:0000313" key="7">
    <source>
        <dbReference type="EMBL" id="AXH29666.1"/>
    </source>
</evidence>
<evidence type="ECO:0000256" key="2">
    <source>
        <dbReference type="ARBA" id="ARBA00022448"/>
    </source>
</evidence>
<evidence type="ECO:0000256" key="5">
    <source>
        <dbReference type="ARBA" id="ARBA00023136"/>
    </source>
</evidence>
<comment type="subcellular location">
    <subcellularLocation>
        <location evidence="1">Membrane</location>
        <topology evidence="1">Multi-pass membrane protein</topology>
    </subcellularLocation>
</comment>
<dbReference type="KEGG" id="foo:CGC45_03265"/>
<feature type="transmembrane region" description="Helical" evidence="6">
    <location>
        <begin position="38"/>
        <end position="59"/>
    </location>
</feature>
<feature type="transmembrane region" description="Helical" evidence="6">
    <location>
        <begin position="171"/>
        <end position="189"/>
    </location>
</feature>
<accession>A0A345JQS0</accession>
<feature type="transmembrane region" description="Helical" evidence="6">
    <location>
        <begin position="327"/>
        <end position="345"/>
    </location>
</feature>
<evidence type="ECO:0000256" key="1">
    <source>
        <dbReference type="ARBA" id="ARBA00004141"/>
    </source>
</evidence>
<reference evidence="7 8" key="1">
    <citation type="submission" date="2017-07" db="EMBL/GenBank/DDBJ databases">
        <title>Complete genome sequences and comparative analysis of the novel pathogen Francisella opportunistica.</title>
        <authorList>
            <person name="Dietrich E.A."/>
            <person name="Kingry L.C."/>
            <person name="Petersen J.M."/>
        </authorList>
    </citation>
    <scope>NUCLEOTIDE SEQUENCE [LARGE SCALE GENOMIC DNA]</scope>
    <source>
        <strain evidence="7 8">14-2155</strain>
    </source>
</reference>
<name>A0A345JQS0_9GAMM</name>
<feature type="transmembrane region" description="Helical" evidence="6">
    <location>
        <begin position="399"/>
        <end position="420"/>
    </location>
</feature>
<feature type="transmembrane region" description="Helical" evidence="6">
    <location>
        <begin position="249"/>
        <end position="268"/>
    </location>
</feature>
<dbReference type="InterPro" id="IPR037272">
    <property type="entry name" value="SNS_sf"/>
</dbReference>
<keyword evidence="4 6" id="KW-1133">Transmembrane helix</keyword>
<feature type="transmembrane region" description="Helical" evidence="6">
    <location>
        <begin position="132"/>
        <end position="151"/>
    </location>
</feature>
<feature type="transmembrane region" description="Helical" evidence="6">
    <location>
        <begin position="296"/>
        <end position="315"/>
    </location>
</feature>
<dbReference type="OrthoDB" id="5605633at2"/>
<gene>
    <name evidence="7" type="ORF">CGC43_03275</name>
</gene>
<keyword evidence="3 6" id="KW-0812">Transmembrane</keyword>
<feature type="transmembrane region" description="Helical" evidence="6">
    <location>
        <begin position="426"/>
        <end position="446"/>
    </location>
</feature>
<evidence type="ECO:0000313" key="8">
    <source>
        <dbReference type="Proteomes" id="UP000253862"/>
    </source>
</evidence>
<evidence type="ECO:0000256" key="6">
    <source>
        <dbReference type="SAM" id="Phobius"/>
    </source>
</evidence>
<protein>
    <submittedName>
        <fullName evidence="7">Uncharacterized protein</fullName>
    </submittedName>
</protein>
<dbReference type="InterPro" id="IPR000175">
    <property type="entry name" value="Na/ntran_symport"/>
</dbReference>
<feature type="transmembrane region" description="Helical" evidence="6">
    <location>
        <begin position="7"/>
        <end position="26"/>
    </location>
</feature>